<dbReference type="EMBL" id="JAEMGP010000002">
    <property type="protein sequence ID" value="KAG5213831.1"/>
    <property type="molecule type" value="Genomic_DNA"/>
</dbReference>
<evidence type="ECO:0000313" key="2">
    <source>
        <dbReference type="Proteomes" id="UP000664991"/>
    </source>
</evidence>
<sequence length="193" mass="21319">MLCDFESPWLRLFSATMPFSSSPAPPHCTISPSFPPVWFASLTNSTFPLLKKTFFLGPAPVEQHKPLGDELECSLHRKTMASLGGIAYPTGQDHIPSRRILNHRGSQAPLTESERKKRWVHVMWVKTSCPQGPAAYQGPPLSSAISCGMSAVFSFLTALASVLHQVDFSVWRPLQMNGLAQRPGPCKWQISSE</sequence>
<organism evidence="1 2">
    <name type="scientific">Ovis aries</name>
    <name type="common">Sheep</name>
    <dbReference type="NCBI Taxonomy" id="9940"/>
    <lineage>
        <taxon>Eukaryota</taxon>
        <taxon>Metazoa</taxon>
        <taxon>Chordata</taxon>
        <taxon>Craniata</taxon>
        <taxon>Vertebrata</taxon>
        <taxon>Euteleostomi</taxon>
        <taxon>Mammalia</taxon>
        <taxon>Eutheria</taxon>
        <taxon>Laurasiatheria</taxon>
        <taxon>Artiodactyla</taxon>
        <taxon>Ruminantia</taxon>
        <taxon>Pecora</taxon>
        <taxon>Bovidae</taxon>
        <taxon>Caprinae</taxon>
        <taxon>Ovis</taxon>
    </lineage>
</organism>
<dbReference type="AlphaFoldDB" id="A0A836D5K6"/>
<evidence type="ECO:0000313" key="1">
    <source>
        <dbReference type="EMBL" id="KAG5213831.1"/>
    </source>
</evidence>
<accession>A0A836D5K6</accession>
<dbReference type="Proteomes" id="UP000664991">
    <property type="component" value="Unassembled WGS sequence"/>
</dbReference>
<protein>
    <submittedName>
        <fullName evidence="1">Uncharacterized protein</fullName>
    </submittedName>
</protein>
<reference evidence="1 2" key="1">
    <citation type="submission" date="2020-12" db="EMBL/GenBank/DDBJ databases">
        <title>De novo assembly of Tibetan sheep genome.</title>
        <authorList>
            <person name="Li X."/>
        </authorList>
    </citation>
    <scope>NUCLEOTIDE SEQUENCE [LARGE SCALE GENOMIC DNA]</scope>
    <source>
        <tissue evidence="1">Heart</tissue>
    </source>
</reference>
<proteinExistence type="predicted"/>
<name>A0A836D5K6_SHEEP</name>
<gene>
    <name evidence="1" type="ORF">JEQ12_009617</name>
</gene>
<comment type="caution">
    <text evidence="1">The sequence shown here is derived from an EMBL/GenBank/DDBJ whole genome shotgun (WGS) entry which is preliminary data.</text>
</comment>